<dbReference type="EMBL" id="CP045915">
    <property type="protein sequence ID" value="QGH32878.1"/>
    <property type="molecule type" value="Genomic_DNA"/>
</dbReference>
<dbReference type="SUPFAM" id="SSF109854">
    <property type="entry name" value="DinB/YfiT-like putative metalloenzymes"/>
    <property type="match status" value="1"/>
</dbReference>
<gene>
    <name evidence="1" type="ORF">GI584_01890</name>
</gene>
<evidence type="ECO:0000313" key="1">
    <source>
        <dbReference type="EMBL" id="QGH32878.1"/>
    </source>
</evidence>
<dbReference type="RefSeq" id="WP_100362294.1">
    <property type="nucleotide sequence ID" value="NZ_CP045915.1"/>
</dbReference>
<proteinExistence type="predicted"/>
<accession>A0A5Q2THJ7</accession>
<reference evidence="1 2" key="1">
    <citation type="submission" date="2019-11" db="EMBL/GenBank/DDBJ databases">
        <title>Gracilibacillus salitolerans sp. nov., a moderate halophile isolated from a saline soil in northwest China.</title>
        <authorList>
            <person name="Gan L."/>
        </authorList>
    </citation>
    <scope>NUCLEOTIDE SEQUENCE [LARGE SCALE GENOMIC DNA]</scope>
    <source>
        <strain evidence="1 2">SCU50</strain>
    </source>
</reference>
<name>A0A5Q2THJ7_9BACI</name>
<dbReference type="Gene3D" id="1.20.120.450">
    <property type="entry name" value="dinb family like domain"/>
    <property type="match status" value="1"/>
</dbReference>
<dbReference type="InterPro" id="IPR034660">
    <property type="entry name" value="DinB/YfiT-like"/>
</dbReference>
<dbReference type="Proteomes" id="UP000339690">
    <property type="component" value="Chromosome"/>
</dbReference>
<protein>
    <submittedName>
        <fullName evidence="1">DinB family protein</fullName>
    </submittedName>
</protein>
<dbReference type="KEGG" id="grc:GI584_01890"/>
<evidence type="ECO:0000313" key="2">
    <source>
        <dbReference type="Proteomes" id="UP000339690"/>
    </source>
</evidence>
<sequence length="156" mass="18556">MNTKELILNQFEACYNRDTWFVSLKTALDGVSAEQASYKSESSTHSIMEIAHHLYFYNLLELNRFKDIADNVSVKDNKTTFTDAREMSWELLVNKLFTTMKDWIYEMKRCDEEYIKRYSESLTYINLHNAYHIGQILQIRKNQGIWNENKGINYTI</sequence>
<keyword evidence="2" id="KW-1185">Reference proteome</keyword>
<dbReference type="AlphaFoldDB" id="A0A5Q2THJ7"/>
<organism evidence="1 2">
    <name type="scientific">Gracilibacillus salitolerans</name>
    <dbReference type="NCBI Taxonomy" id="2663022"/>
    <lineage>
        <taxon>Bacteria</taxon>
        <taxon>Bacillati</taxon>
        <taxon>Bacillota</taxon>
        <taxon>Bacilli</taxon>
        <taxon>Bacillales</taxon>
        <taxon>Bacillaceae</taxon>
        <taxon>Gracilibacillus</taxon>
    </lineage>
</organism>